<evidence type="ECO:0000313" key="3">
    <source>
        <dbReference type="Proteomes" id="UP000011115"/>
    </source>
</evidence>
<keyword evidence="3" id="KW-1185">Reference proteome</keyword>
<reference evidence="3" key="1">
    <citation type="journal article" date="2011" name="Nature">
        <title>Genome sequence and analysis of the tuber crop potato.</title>
        <authorList>
            <consortium name="The Potato Genome Sequencing Consortium"/>
        </authorList>
    </citation>
    <scope>NUCLEOTIDE SEQUENCE [LARGE SCALE GENOMIC DNA]</scope>
    <source>
        <strain evidence="3">cv. DM1-3 516 R44</strain>
    </source>
</reference>
<dbReference type="AlphaFoldDB" id="M1D8T3"/>
<sequence>MSETSILLHEIDINTSAASSSNESNVSQELHLKRLKKNPKELNNQQCEFAELDSISIDTTIFEDDVAGSTMPLTELGYQVETSQNISTTNVGVGAHQIGCANVSKDLIHHLMEIASIVEPQSIISSFKLSYISGMCRTLCECVTQFCVESSENLKELEASVSLIPKGLREVNIINLSPLEVLFEDCFKKHRDYDVARLSTSQKITRDSHQELLSAAQQYLDTVNEERINMDKQLEELKKDFKEEENHLPY</sequence>
<dbReference type="Gramene" id="PGSC0003DMT400085123">
    <property type="protein sequence ID" value="PGSC0003DMT400085123"/>
    <property type="gene ID" value="PGSC0003DMG400034694"/>
</dbReference>
<reference evidence="2" key="2">
    <citation type="submission" date="2015-06" db="UniProtKB">
        <authorList>
            <consortium name="EnsemblPlants"/>
        </authorList>
    </citation>
    <scope>IDENTIFICATION</scope>
    <source>
        <strain evidence="2">DM1-3 516 R44</strain>
    </source>
</reference>
<keyword evidence="1" id="KW-0175">Coiled coil</keyword>
<evidence type="ECO:0000256" key="1">
    <source>
        <dbReference type="SAM" id="Coils"/>
    </source>
</evidence>
<feature type="coiled-coil region" evidence="1">
    <location>
        <begin position="220"/>
        <end position="247"/>
    </location>
</feature>
<dbReference type="STRING" id="4113.M1D8T3"/>
<dbReference type="EnsemblPlants" id="PGSC0003DMT400085123">
    <property type="protein sequence ID" value="PGSC0003DMT400085123"/>
    <property type="gene ID" value="PGSC0003DMG400034694"/>
</dbReference>
<dbReference type="PANTHER" id="PTHR36607">
    <property type="entry name" value="1,2-DIHYDROXY-3-KETO-5-METHYLTHIOPENTENE DIOXYGENASE 4"/>
    <property type="match status" value="1"/>
</dbReference>
<dbReference type="PANTHER" id="PTHR36607:SF26">
    <property type="entry name" value="AMINOTRANSFERASE-LIKE PLANT MOBILE DOMAIN-CONTAINING PROTEIN"/>
    <property type="match status" value="1"/>
</dbReference>
<organism evidence="2 3">
    <name type="scientific">Solanum tuberosum</name>
    <name type="common">Potato</name>
    <dbReference type="NCBI Taxonomy" id="4113"/>
    <lineage>
        <taxon>Eukaryota</taxon>
        <taxon>Viridiplantae</taxon>
        <taxon>Streptophyta</taxon>
        <taxon>Embryophyta</taxon>
        <taxon>Tracheophyta</taxon>
        <taxon>Spermatophyta</taxon>
        <taxon>Magnoliopsida</taxon>
        <taxon>eudicotyledons</taxon>
        <taxon>Gunneridae</taxon>
        <taxon>Pentapetalae</taxon>
        <taxon>asterids</taxon>
        <taxon>lamiids</taxon>
        <taxon>Solanales</taxon>
        <taxon>Solanaceae</taxon>
        <taxon>Solanoideae</taxon>
        <taxon>Solaneae</taxon>
        <taxon>Solanum</taxon>
    </lineage>
</organism>
<accession>M1D8T3</accession>
<dbReference type="HOGENOM" id="CLU_1112926_0_0_1"/>
<evidence type="ECO:0000313" key="2">
    <source>
        <dbReference type="EnsemblPlants" id="PGSC0003DMT400085123"/>
    </source>
</evidence>
<dbReference type="PaxDb" id="4113-PGSC0003DMT400085123"/>
<dbReference type="Proteomes" id="UP000011115">
    <property type="component" value="Unassembled WGS sequence"/>
</dbReference>
<dbReference type="InParanoid" id="M1D8T3"/>
<name>M1D8T3_SOLTU</name>
<proteinExistence type="predicted"/>
<protein>
    <submittedName>
        <fullName evidence="2">Uncharacterized protein</fullName>
    </submittedName>
</protein>